<dbReference type="Pfam" id="PF02574">
    <property type="entry name" value="S-methyl_trans"/>
    <property type="match status" value="1"/>
</dbReference>
<feature type="binding site" evidence="3">
    <location>
        <position position="66"/>
    </location>
    <ligand>
        <name>Zn(2+)</name>
        <dbReference type="ChEBI" id="CHEBI:29105"/>
    </ligand>
</feature>
<dbReference type="PANTHER" id="PTHR11103:SF18">
    <property type="entry name" value="SLR1189 PROTEIN"/>
    <property type="match status" value="1"/>
</dbReference>
<dbReference type="GeneID" id="66309019"/>
<comment type="caution">
    <text evidence="5">The sequence shown here is derived from an EMBL/GenBank/DDBJ whole genome shotgun (WGS) entry which is preliminary data.</text>
</comment>
<dbReference type="GO" id="GO:0008168">
    <property type="term" value="F:methyltransferase activity"/>
    <property type="evidence" value="ECO:0007669"/>
    <property type="project" value="UniProtKB-UniRule"/>
</dbReference>
<keyword evidence="2 3" id="KW-0808">Transferase</keyword>
<keyword evidence="6" id="KW-1185">Reference proteome</keyword>
<evidence type="ECO:0000256" key="1">
    <source>
        <dbReference type="ARBA" id="ARBA00022603"/>
    </source>
</evidence>
<keyword evidence="3" id="KW-0862">Zinc</keyword>
<dbReference type="GO" id="GO:0046872">
    <property type="term" value="F:metal ion binding"/>
    <property type="evidence" value="ECO:0007669"/>
    <property type="project" value="UniProtKB-KW"/>
</dbReference>
<evidence type="ECO:0000313" key="6">
    <source>
        <dbReference type="Proteomes" id="UP000003741"/>
    </source>
</evidence>
<accession>I9QZ07</accession>
<dbReference type="RefSeq" id="WP_007216288.1">
    <property type="nucleotide sequence ID" value="NZ_JH724085.1"/>
</dbReference>
<evidence type="ECO:0000256" key="3">
    <source>
        <dbReference type="PROSITE-ProRule" id="PRU00333"/>
    </source>
</evidence>
<dbReference type="Gene3D" id="3.20.20.330">
    <property type="entry name" value="Homocysteine-binding-like domain"/>
    <property type="match status" value="1"/>
</dbReference>
<dbReference type="HOGENOM" id="CLU_1700675_0_0_10"/>
<evidence type="ECO:0000256" key="2">
    <source>
        <dbReference type="ARBA" id="ARBA00022679"/>
    </source>
</evidence>
<name>I9QZ07_9BACE</name>
<gene>
    <name evidence="5" type="ORF">HMPREF1062_01450</name>
</gene>
<evidence type="ECO:0000313" key="5">
    <source>
        <dbReference type="EMBL" id="EIY34803.1"/>
    </source>
</evidence>
<feature type="domain" description="Hcy-binding" evidence="4">
    <location>
        <begin position="1"/>
        <end position="153"/>
    </location>
</feature>
<feature type="binding site" evidence="3">
    <location>
        <position position="138"/>
    </location>
    <ligand>
        <name>Zn(2+)</name>
        <dbReference type="ChEBI" id="CHEBI:29105"/>
    </ligand>
</feature>
<proteinExistence type="predicted"/>
<dbReference type="InterPro" id="IPR036589">
    <property type="entry name" value="HCY_dom_sf"/>
</dbReference>
<evidence type="ECO:0000259" key="4">
    <source>
        <dbReference type="PROSITE" id="PS50970"/>
    </source>
</evidence>
<sequence>MVQMLTRFQTEATGMARAMSDTGIPYIISFTIQKDGKLIDGHTIDYAIRFIDDNVSRKPVCYMTNCVHPCIVYEALAHNFNQTEVVRTRFIGIQANTSALSYSELDSSADLQSSSPADLAEGMMKLKSEYDFRIFGGCCGTDDTHMEEIAKSIR</sequence>
<dbReference type="GO" id="GO:0032259">
    <property type="term" value="P:methylation"/>
    <property type="evidence" value="ECO:0007669"/>
    <property type="project" value="UniProtKB-KW"/>
</dbReference>
<organism evidence="5 6">
    <name type="scientific">Bacteroides cellulosilyticus CL02T12C19</name>
    <dbReference type="NCBI Taxonomy" id="997874"/>
    <lineage>
        <taxon>Bacteria</taxon>
        <taxon>Pseudomonadati</taxon>
        <taxon>Bacteroidota</taxon>
        <taxon>Bacteroidia</taxon>
        <taxon>Bacteroidales</taxon>
        <taxon>Bacteroidaceae</taxon>
        <taxon>Bacteroides</taxon>
    </lineage>
</organism>
<dbReference type="AlphaFoldDB" id="I9QZ07"/>
<dbReference type="PANTHER" id="PTHR11103">
    <property type="entry name" value="SLR1189 PROTEIN"/>
    <property type="match status" value="1"/>
</dbReference>
<dbReference type="SUPFAM" id="SSF82282">
    <property type="entry name" value="Homocysteine S-methyltransferase"/>
    <property type="match status" value="1"/>
</dbReference>
<dbReference type="Proteomes" id="UP000003741">
    <property type="component" value="Unassembled WGS sequence"/>
</dbReference>
<keyword evidence="1 3" id="KW-0489">Methyltransferase</keyword>
<comment type="cofactor">
    <cofactor evidence="3">
        <name>Zn(2+)</name>
        <dbReference type="ChEBI" id="CHEBI:29105"/>
    </cofactor>
</comment>
<dbReference type="PROSITE" id="PS50970">
    <property type="entry name" value="HCY"/>
    <property type="match status" value="1"/>
</dbReference>
<protein>
    <recommendedName>
        <fullName evidence="4">Hcy-binding domain-containing protein</fullName>
    </recommendedName>
</protein>
<dbReference type="InterPro" id="IPR003726">
    <property type="entry name" value="HCY_dom"/>
</dbReference>
<dbReference type="EMBL" id="AGXG01000030">
    <property type="protein sequence ID" value="EIY34803.1"/>
    <property type="molecule type" value="Genomic_DNA"/>
</dbReference>
<dbReference type="PATRIC" id="fig|997874.3.peg.1482"/>
<keyword evidence="3" id="KW-0479">Metal-binding</keyword>
<reference evidence="5 6" key="1">
    <citation type="submission" date="2012-02" db="EMBL/GenBank/DDBJ databases">
        <title>The Genome Sequence of Bacteroides cellulosilyticus CL02T12C19.</title>
        <authorList>
            <consortium name="The Broad Institute Genome Sequencing Platform"/>
            <person name="Earl A."/>
            <person name="Ward D."/>
            <person name="Feldgarden M."/>
            <person name="Gevers D."/>
            <person name="Zitomersky N.L."/>
            <person name="Coyne M.J."/>
            <person name="Comstock L.E."/>
            <person name="Young S.K."/>
            <person name="Zeng Q."/>
            <person name="Gargeya S."/>
            <person name="Fitzgerald M."/>
            <person name="Haas B."/>
            <person name="Abouelleil A."/>
            <person name="Alvarado L."/>
            <person name="Arachchi H.M."/>
            <person name="Berlin A."/>
            <person name="Chapman S.B."/>
            <person name="Gearin G."/>
            <person name="Goldberg J."/>
            <person name="Griggs A."/>
            <person name="Gujja S."/>
            <person name="Hansen M."/>
            <person name="Heiman D."/>
            <person name="Howarth C."/>
            <person name="Larimer J."/>
            <person name="Lui A."/>
            <person name="MacDonald P.J.P."/>
            <person name="McCowen C."/>
            <person name="Montmayeur A."/>
            <person name="Murphy C."/>
            <person name="Neiman D."/>
            <person name="Pearson M."/>
            <person name="Priest M."/>
            <person name="Roberts A."/>
            <person name="Saif S."/>
            <person name="Shea T."/>
            <person name="Sisk P."/>
            <person name="Stolte C."/>
            <person name="Sykes S."/>
            <person name="Wortman J."/>
            <person name="Nusbaum C."/>
            <person name="Birren B."/>
        </authorList>
    </citation>
    <scope>NUCLEOTIDE SEQUENCE [LARGE SCALE GENOMIC DNA]</scope>
    <source>
        <strain evidence="5 6">CL02T12C19</strain>
    </source>
</reference>
<feature type="binding site" evidence="3">
    <location>
        <position position="139"/>
    </location>
    <ligand>
        <name>Zn(2+)</name>
        <dbReference type="ChEBI" id="CHEBI:29105"/>
    </ligand>
</feature>